<keyword evidence="8" id="KW-1185">Reference proteome</keyword>
<proteinExistence type="inferred from homology"/>
<evidence type="ECO:0000259" key="6">
    <source>
        <dbReference type="Pfam" id="PF00441"/>
    </source>
</evidence>
<keyword evidence="5" id="KW-0560">Oxidoreductase</keyword>
<evidence type="ECO:0000256" key="2">
    <source>
        <dbReference type="ARBA" id="ARBA00009347"/>
    </source>
</evidence>
<dbReference type="GO" id="GO:0003995">
    <property type="term" value="F:acyl-CoA dehydrogenase activity"/>
    <property type="evidence" value="ECO:0007669"/>
    <property type="project" value="TreeGrafter"/>
</dbReference>
<evidence type="ECO:0000256" key="3">
    <source>
        <dbReference type="ARBA" id="ARBA00022630"/>
    </source>
</evidence>
<organism evidence="7 8">
    <name type="scientific">Pseudorhodoferax soli</name>
    <dbReference type="NCBI Taxonomy" id="545864"/>
    <lineage>
        <taxon>Bacteria</taxon>
        <taxon>Pseudomonadati</taxon>
        <taxon>Pseudomonadota</taxon>
        <taxon>Betaproteobacteria</taxon>
        <taxon>Burkholderiales</taxon>
        <taxon>Comamonadaceae</taxon>
    </lineage>
</organism>
<dbReference type="EMBL" id="QPJK01000016">
    <property type="protein sequence ID" value="RCW64137.1"/>
    <property type="molecule type" value="Genomic_DNA"/>
</dbReference>
<feature type="domain" description="Acyl-CoA dehydrogenase/oxidase C-terminal" evidence="6">
    <location>
        <begin position="182"/>
        <end position="302"/>
    </location>
</feature>
<keyword evidence="3" id="KW-0285">Flavoprotein</keyword>
<evidence type="ECO:0000256" key="4">
    <source>
        <dbReference type="ARBA" id="ARBA00022827"/>
    </source>
</evidence>
<accession>A0A368XCF7</accession>
<comment type="cofactor">
    <cofactor evidence="1">
        <name>FAD</name>
        <dbReference type="ChEBI" id="CHEBI:57692"/>
    </cofactor>
</comment>
<keyword evidence="4" id="KW-0274">FAD</keyword>
<dbReference type="GO" id="GO:0050660">
    <property type="term" value="F:flavin adenine dinucleotide binding"/>
    <property type="evidence" value="ECO:0007669"/>
    <property type="project" value="InterPro"/>
</dbReference>
<dbReference type="Gene3D" id="1.10.540.10">
    <property type="entry name" value="Acyl-CoA dehydrogenase/oxidase, N-terminal domain"/>
    <property type="match status" value="1"/>
</dbReference>
<reference evidence="7 8" key="1">
    <citation type="submission" date="2018-07" db="EMBL/GenBank/DDBJ databases">
        <title>Genomic Encyclopedia of Type Strains, Phase IV (KMG-IV): sequencing the most valuable type-strain genomes for metagenomic binning, comparative biology and taxonomic classification.</title>
        <authorList>
            <person name="Goeker M."/>
        </authorList>
    </citation>
    <scope>NUCLEOTIDE SEQUENCE [LARGE SCALE GENOMIC DNA]</scope>
    <source>
        <strain evidence="7 8">DSM 21634</strain>
    </source>
</reference>
<protein>
    <submittedName>
        <fullName evidence="7">Acyl-CoA dehydrogenase</fullName>
    </submittedName>
</protein>
<dbReference type="SUPFAM" id="SSF56645">
    <property type="entry name" value="Acyl-CoA dehydrogenase NM domain-like"/>
    <property type="match status" value="1"/>
</dbReference>
<evidence type="ECO:0000313" key="8">
    <source>
        <dbReference type="Proteomes" id="UP000252884"/>
    </source>
</evidence>
<dbReference type="InterPro" id="IPR009075">
    <property type="entry name" value="AcylCo_DH/oxidase_C"/>
</dbReference>
<comment type="caution">
    <text evidence="7">The sequence shown here is derived from an EMBL/GenBank/DDBJ whole genome shotgun (WGS) entry which is preliminary data.</text>
</comment>
<dbReference type="PANTHER" id="PTHR43884:SF20">
    <property type="entry name" value="ACYL-COA DEHYDROGENASE FADE28"/>
    <property type="match status" value="1"/>
</dbReference>
<evidence type="ECO:0000256" key="1">
    <source>
        <dbReference type="ARBA" id="ARBA00001974"/>
    </source>
</evidence>
<dbReference type="Pfam" id="PF00441">
    <property type="entry name" value="Acyl-CoA_dh_1"/>
    <property type="match status" value="1"/>
</dbReference>
<sequence length="332" mass="34930">MDDLFSDAVAQLLRDLSTPDAVRAIEAGGEHRTLWQAIEDAGFADALVPEAQGGAGLALHEVFGVLSLCGTHAVPVPLGETVLARGWLARAGVAVPKGSTVFAEAEATTDAVICPLVRTGRVADQVLVARGGTLRLLPAATAQATPAGFVLDVALRWTAQAWEAGTPVTGDAQELRLLQAALYAAQLAGALRAAFDRTLAYANERQQFGRPIGKFQAIQHQLAQMAEHVFAARTAAQLGCRAEGLVPQALQVAIAKARTSEAALEVAGMAHAIHGAIGFTAEFDLQIFTRRLHAWRQAAGSESYWHGVAGRHHLDSGNALVLDTIRAATTVH</sequence>
<dbReference type="SUPFAM" id="SSF47203">
    <property type="entry name" value="Acyl-CoA dehydrogenase C-terminal domain-like"/>
    <property type="match status" value="1"/>
</dbReference>
<dbReference type="Gene3D" id="1.20.140.10">
    <property type="entry name" value="Butyryl-CoA Dehydrogenase, subunit A, domain 3"/>
    <property type="match status" value="1"/>
</dbReference>
<gene>
    <name evidence="7" type="ORF">DES41_11644</name>
</gene>
<dbReference type="InterPro" id="IPR037069">
    <property type="entry name" value="AcylCoA_DH/ox_N_sf"/>
</dbReference>
<dbReference type="PANTHER" id="PTHR43884">
    <property type="entry name" value="ACYL-COA DEHYDROGENASE"/>
    <property type="match status" value="1"/>
</dbReference>
<dbReference type="InterPro" id="IPR009100">
    <property type="entry name" value="AcylCoA_DH/oxidase_NM_dom_sf"/>
</dbReference>
<comment type="similarity">
    <text evidence="2">Belongs to the acyl-CoA dehydrogenase family.</text>
</comment>
<dbReference type="OrthoDB" id="2450120at2"/>
<name>A0A368XCF7_9BURK</name>
<dbReference type="AlphaFoldDB" id="A0A368XCF7"/>
<evidence type="ECO:0000313" key="7">
    <source>
        <dbReference type="EMBL" id="RCW64137.1"/>
    </source>
</evidence>
<evidence type="ECO:0000256" key="5">
    <source>
        <dbReference type="ARBA" id="ARBA00023002"/>
    </source>
</evidence>
<dbReference type="Proteomes" id="UP000252884">
    <property type="component" value="Unassembled WGS sequence"/>
</dbReference>
<dbReference type="RefSeq" id="WP_114472425.1">
    <property type="nucleotide sequence ID" value="NZ_QPJK01000016.1"/>
</dbReference>
<dbReference type="InterPro" id="IPR036250">
    <property type="entry name" value="AcylCo_DH-like_C"/>
</dbReference>